<dbReference type="AlphaFoldDB" id="A0A1E3Q2I7"/>
<gene>
    <name evidence="3" type="ORF">LIPSTDRAFT_338878</name>
</gene>
<feature type="domain" description="DUF4387" evidence="2">
    <location>
        <begin position="513"/>
        <end position="608"/>
    </location>
</feature>
<dbReference type="OrthoDB" id="5863171at2759"/>
<feature type="domain" description="Acyclic terpene utilisation N-terminal" evidence="1">
    <location>
        <begin position="157"/>
        <end position="412"/>
    </location>
</feature>
<accession>A0A1E3Q2I7</accession>
<proteinExistence type="predicted"/>
<keyword evidence="4" id="KW-1185">Reference proteome</keyword>
<sequence>MSSSIPNAKAELKILTPIGMLGYGFSEDLFRGALEDGVDAIIIDSGSTDSGPSKLALGKTIVTPEAYRRDLAVIVSACHSYRVPVLIGSAGGDGANDHVDMFVDIIRDIISKNHYRPMNVISIYAQIDKETILEKHLAGAISPCGRAVPPLLQEDIETATRVVAQMGLEPYLKAMEDNPDFDIIVGGRAYDPSPYAAFCAYHGFSNLGINYHMGKIMECGALCSTPKSKEALATIRQDSFDITPLNSTSRCTPTSVAAHTLYEKTRPDILLGPGGGLYLEKATYEQLADNRSVRVRGAIFKPDQQYKIKLEGARPCGYHSVFMGGIRDPILISQIDQFVAMVEKNVQSRIKYPYDLKFHIFGKNAVMGASDPGSRDEFVPREICISGQARANTQAEATHVINLARVIFMHGPYPNQLATSGNFAMPYAPFDIPMGQLSEFCIYHLMQITDPVEFFPISRHEIAGSADAEEAAVPNRPNVSKAIPTLKPAIVSTPPIKLSYILSPPPGDHNSYLGDLASVIRSKNAGPYELTFDVMFDDSELYEKVKATGLLSAAVIAKLYNISEEDIIACLFWDQAKAFKTTVKRAAVSGSFGDSDCHGAAQHIPLMYLILPIPRP</sequence>
<evidence type="ECO:0000259" key="1">
    <source>
        <dbReference type="Pfam" id="PF07287"/>
    </source>
</evidence>
<evidence type="ECO:0000259" key="2">
    <source>
        <dbReference type="Pfam" id="PF14330"/>
    </source>
</evidence>
<dbReference type="Pfam" id="PF14330">
    <property type="entry name" value="DUF4387"/>
    <property type="match status" value="1"/>
</dbReference>
<evidence type="ECO:0000313" key="4">
    <source>
        <dbReference type="Proteomes" id="UP000094385"/>
    </source>
</evidence>
<dbReference type="STRING" id="675824.A0A1E3Q2I7"/>
<protein>
    <submittedName>
        <fullName evidence="3">Uncharacterized protein</fullName>
    </submittedName>
</protein>
<dbReference type="EMBL" id="KV454297">
    <property type="protein sequence ID" value="ODQ71820.1"/>
    <property type="molecule type" value="Genomic_DNA"/>
</dbReference>
<reference evidence="3 4" key="1">
    <citation type="journal article" date="2016" name="Proc. Natl. Acad. Sci. U.S.A.">
        <title>Comparative genomics of biotechnologically important yeasts.</title>
        <authorList>
            <person name="Riley R."/>
            <person name="Haridas S."/>
            <person name="Wolfe K.H."/>
            <person name="Lopes M.R."/>
            <person name="Hittinger C.T."/>
            <person name="Goeker M."/>
            <person name="Salamov A.A."/>
            <person name="Wisecaver J.H."/>
            <person name="Long T.M."/>
            <person name="Calvey C.H."/>
            <person name="Aerts A.L."/>
            <person name="Barry K.W."/>
            <person name="Choi C."/>
            <person name="Clum A."/>
            <person name="Coughlan A.Y."/>
            <person name="Deshpande S."/>
            <person name="Douglass A.P."/>
            <person name="Hanson S.J."/>
            <person name="Klenk H.-P."/>
            <person name="LaButti K.M."/>
            <person name="Lapidus A."/>
            <person name="Lindquist E.A."/>
            <person name="Lipzen A.M."/>
            <person name="Meier-Kolthoff J.P."/>
            <person name="Ohm R.A."/>
            <person name="Otillar R.P."/>
            <person name="Pangilinan J.L."/>
            <person name="Peng Y."/>
            <person name="Rokas A."/>
            <person name="Rosa C.A."/>
            <person name="Scheuner C."/>
            <person name="Sibirny A.A."/>
            <person name="Slot J.C."/>
            <person name="Stielow J.B."/>
            <person name="Sun H."/>
            <person name="Kurtzman C.P."/>
            <person name="Blackwell M."/>
            <person name="Grigoriev I.V."/>
            <person name="Jeffries T.W."/>
        </authorList>
    </citation>
    <scope>NUCLEOTIDE SEQUENCE [LARGE SCALE GENOMIC DNA]</scope>
    <source>
        <strain evidence="3 4">NRRL Y-11557</strain>
    </source>
</reference>
<dbReference type="Proteomes" id="UP000094385">
    <property type="component" value="Unassembled WGS sequence"/>
</dbReference>
<dbReference type="InterPro" id="IPR010839">
    <property type="entry name" value="AtuA_N"/>
</dbReference>
<organism evidence="3 4">
    <name type="scientific">Lipomyces starkeyi NRRL Y-11557</name>
    <dbReference type="NCBI Taxonomy" id="675824"/>
    <lineage>
        <taxon>Eukaryota</taxon>
        <taxon>Fungi</taxon>
        <taxon>Dikarya</taxon>
        <taxon>Ascomycota</taxon>
        <taxon>Saccharomycotina</taxon>
        <taxon>Lipomycetes</taxon>
        <taxon>Lipomycetales</taxon>
        <taxon>Lipomycetaceae</taxon>
        <taxon>Lipomyces</taxon>
    </lineage>
</organism>
<dbReference type="Pfam" id="PF07287">
    <property type="entry name" value="AtuA"/>
    <property type="match status" value="1"/>
</dbReference>
<evidence type="ECO:0000313" key="3">
    <source>
        <dbReference type="EMBL" id="ODQ71820.1"/>
    </source>
</evidence>
<dbReference type="InterPro" id="IPR025496">
    <property type="entry name" value="DUF4387"/>
</dbReference>
<name>A0A1E3Q2I7_LIPST</name>